<feature type="transmembrane region" description="Helical" evidence="9">
    <location>
        <begin position="150"/>
        <end position="170"/>
    </location>
</feature>
<sequence length="1249" mass="134447">MLNPFRCFQAYGTSKTPGASYFALFRPLHDMQSRLILFGGVVLAIAAGAPLPIIGVIFARIIDAFPPTEEEVHQKISQLLGVATAYFAVTWGWATCWGIVGTRISRGLRIQMVDRALGMDQTYFETKCPDITSRLTVDAQTVQSGTAEKVGIFIQSVSYFIVAFIVGFVLNARLTGILFAAVIPAMTMVIIIGTTVLNRYSKDSAECTTSAAAVAEGAIRSVQVVQAFDAFEPLTSSHKNHLERAMEVGSLKAVTGAILLGSVFFIAYAANALAFWQGSQLVRSNQSSGGAGTIYAIVFLILDASFVIGNAGPFIQSFSQAASAGRRIFDLIDHPNIAIDVYSKSGHRASQENFERGKEIVFKDVSFSYPARPLEKVLDSVNFQIKTGSTVGIVGASGSGKSTIAALLLRFYDPSEGTISIDDHSIPDFNLSSLRDHINLVDQDPAVFSGSIYTNIRDGYQGPDLSDDEMRGRCIKAAKAADAWSFIELLPNGIDTWLGEPAGAKLSGGQKQRICLARALVGDPALLILDEATSALDTISEKSILSSLGATRSLGHRTTVMIAHRLASVRHADNIIVIGKGQILEQGNHESLMSNIDGSYYRLIEAQKLASDDSFESFISDENEIDKEKLIEVEMDAAISPSSSTEALVESSNQLGTFAIIGRCLALSRSKLFFTLLALIGSLITGGLILGESIIFGHLVQLLNSSAPSDQANFYCLMFFVVSLAALAGYIISGSCFGLVSEHLIFRTRDLSLRTILRQDMAWFSQSGRSTSSLISVISMDAGHFSGLSGVIIGTIVSALVSVVGGAILGFIVAWKIAIVLFATSPVVILAGFLRLRVLSKLEEKNQLAYVDAASLASEACSSIRTVAALGTEKATSQRFRQAVDKFQKQTFRDMVLGNVILAFALSITYYVYSLAYWWGSKQVRSGEYTTLQFFIVLPAILFSAQAAGQIFSLAPDIGRAKGAALRVFALHDQKPTIDITSPSVPTLLQSTTSITKEKQEAPGSITFQNVCLAYQSRLDTPVFTNLNLTIKAGETVALVGRSGAGKTSMISLIERFHDPTSGAILLDGVDIKSVPVSQHRARLSLVAQDPDLFSGSVAFNVGLGARPGHVANREEVIEACKAVGIHEFISSLPDGYETQCGNNGSQLSGGQKQRVAIARAYIRDPEILLLDEATSALDSQSEAHIQEAIMKASRKRTTIMIAHRLTSVQRAGRILVFDQGRIVEEGRHDELMKGGGIYEQMIKAHSVG</sequence>
<dbReference type="EMBL" id="KZ613491">
    <property type="protein sequence ID" value="PMD18979.1"/>
    <property type="molecule type" value="Genomic_DNA"/>
</dbReference>
<feature type="transmembrane region" description="Helical" evidence="9">
    <location>
        <begin position="79"/>
        <end position="100"/>
    </location>
</feature>
<evidence type="ECO:0000256" key="1">
    <source>
        <dbReference type="ARBA" id="ARBA00004141"/>
    </source>
</evidence>
<evidence type="ECO:0000256" key="4">
    <source>
        <dbReference type="ARBA" id="ARBA00022692"/>
    </source>
</evidence>
<dbReference type="Pfam" id="PF00005">
    <property type="entry name" value="ABC_tran"/>
    <property type="match status" value="2"/>
</dbReference>
<evidence type="ECO:0000313" key="12">
    <source>
        <dbReference type="EMBL" id="PMD18979.1"/>
    </source>
</evidence>
<feature type="transmembrane region" description="Helical" evidence="9">
    <location>
        <begin position="176"/>
        <end position="197"/>
    </location>
</feature>
<dbReference type="Pfam" id="PF00664">
    <property type="entry name" value="ABC_membrane"/>
    <property type="match status" value="2"/>
</dbReference>
<feature type="transmembrane region" description="Helical" evidence="9">
    <location>
        <begin position="712"/>
        <end position="740"/>
    </location>
</feature>
<dbReference type="GO" id="GO:0005524">
    <property type="term" value="F:ATP binding"/>
    <property type="evidence" value="ECO:0007669"/>
    <property type="project" value="UniProtKB-KW"/>
</dbReference>
<feature type="transmembrane region" description="Helical" evidence="9">
    <location>
        <begin position="817"/>
        <end position="836"/>
    </location>
</feature>
<dbReference type="CDD" id="cd03249">
    <property type="entry name" value="ABC_MTABC3_MDL1_MDL2"/>
    <property type="match status" value="1"/>
</dbReference>
<dbReference type="PANTHER" id="PTHR43394:SF18">
    <property type="entry name" value="ABC TRANSPORTER B FAMILY MEMBER 11-LIKE"/>
    <property type="match status" value="1"/>
</dbReference>
<dbReference type="PANTHER" id="PTHR43394">
    <property type="entry name" value="ATP-DEPENDENT PERMEASE MDL1, MITOCHONDRIAL"/>
    <property type="match status" value="1"/>
</dbReference>
<dbReference type="AlphaFoldDB" id="A0A2J6PY77"/>
<evidence type="ECO:0000256" key="2">
    <source>
        <dbReference type="ARBA" id="ARBA00005580"/>
    </source>
</evidence>
<dbReference type="GO" id="GO:0090374">
    <property type="term" value="P:oligopeptide export from mitochondrion"/>
    <property type="evidence" value="ECO:0007669"/>
    <property type="project" value="TreeGrafter"/>
</dbReference>
<dbReference type="PROSITE" id="PS50929">
    <property type="entry name" value="ABC_TM1F"/>
    <property type="match status" value="2"/>
</dbReference>
<feature type="domain" description="ABC transmembrane type-1" evidence="11">
    <location>
        <begin position="38"/>
        <end position="320"/>
    </location>
</feature>
<comment type="subcellular location">
    <subcellularLocation>
        <location evidence="1">Membrane</location>
        <topology evidence="1">Multi-pass membrane protein</topology>
    </subcellularLocation>
</comment>
<dbReference type="SUPFAM" id="SSF90123">
    <property type="entry name" value="ABC transporter transmembrane region"/>
    <property type="match status" value="2"/>
</dbReference>
<keyword evidence="5" id="KW-0547">Nucleotide-binding</keyword>
<dbReference type="SMART" id="SM00382">
    <property type="entry name" value="AAA"/>
    <property type="match status" value="2"/>
</dbReference>
<dbReference type="InterPro" id="IPR039421">
    <property type="entry name" value="Type_1_exporter"/>
</dbReference>
<evidence type="ECO:0000256" key="7">
    <source>
        <dbReference type="ARBA" id="ARBA00022989"/>
    </source>
</evidence>
<evidence type="ECO:0000256" key="9">
    <source>
        <dbReference type="SAM" id="Phobius"/>
    </source>
</evidence>
<accession>A0A2J6PY77</accession>
<feature type="domain" description="ABC transmembrane type-1" evidence="11">
    <location>
        <begin position="676"/>
        <end position="960"/>
    </location>
</feature>
<dbReference type="FunFam" id="3.40.50.300:FF:000913">
    <property type="entry name" value="ABC multidrug transporter SitT"/>
    <property type="match status" value="1"/>
</dbReference>
<dbReference type="FunFam" id="3.40.50.300:FF:000218">
    <property type="entry name" value="Multidrug ABC transporter ATP-binding protein"/>
    <property type="match status" value="1"/>
</dbReference>
<comment type="similarity">
    <text evidence="2">Belongs to the ABC transporter superfamily. ABCB family. Mitochondrial peptide exporter (TC 3.A.1.212) subfamily.</text>
</comment>
<dbReference type="Proteomes" id="UP000235672">
    <property type="component" value="Unassembled WGS sequence"/>
</dbReference>
<dbReference type="Gene3D" id="3.40.50.300">
    <property type="entry name" value="P-loop containing nucleotide triphosphate hydrolases"/>
    <property type="match status" value="2"/>
</dbReference>
<evidence type="ECO:0000256" key="5">
    <source>
        <dbReference type="ARBA" id="ARBA00022741"/>
    </source>
</evidence>
<feature type="transmembrane region" description="Helical" evidence="9">
    <location>
        <begin position="294"/>
        <end position="315"/>
    </location>
</feature>
<dbReference type="InterPro" id="IPR003593">
    <property type="entry name" value="AAA+_ATPase"/>
</dbReference>
<dbReference type="PROSITE" id="PS00211">
    <property type="entry name" value="ABC_TRANSPORTER_1"/>
    <property type="match status" value="2"/>
</dbReference>
<feature type="transmembrane region" description="Helical" evidence="9">
    <location>
        <begin position="253"/>
        <end position="274"/>
    </location>
</feature>
<protein>
    <submittedName>
        <fullName evidence="12">ABC transporter-like protein</fullName>
    </submittedName>
</protein>
<feature type="transmembrane region" description="Helical" evidence="9">
    <location>
        <begin position="896"/>
        <end position="920"/>
    </location>
</feature>
<feature type="transmembrane region" description="Helical" evidence="9">
    <location>
        <begin position="788"/>
        <end position="811"/>
    </location>
</feature>
<name>A0A2J6PY77_9HELO</name>
<feature type="transmembrane region" description="Helical" evidence="9">
    <location>
        <begin position="932"/>
        <end position="952"/>
    </location>
</feature>
<dbReference type="GO" id="GO:0005743">
    <property type="term" value="C:mitochondrial inner membrane"/>
    <property type="evidence" value="ECO:0007669"/>
    <property type="project" value="TreeGrafter"/>
</dbReference>
<evidence type="ECO:0000256" key="6">
    <source>
        <dbReference type="ARBA" id="ARBA00022840"/>
    </source>
</evidence>
<proteinExistence type="inferred from homology"/>
<feature type="transmembrane region" description="Helical" evidence="9">
    <location>
        <begin position="672"/>
        <end position="700"/>
    </location>
</feature>
<comment type="similarity">
    <text evidence="3">Belongs to the ABC transporter superfamily. ABCB family. Multidrug resistance exporter (TC 3.A.1.201) subfamily.</text>
</comment>
<dbReference type="GO" id="GO:0016887">
    <property type="term" value="F:ATP hydrolysis activity"/>
    <property type="evidence" value="ECO:0007669"/>
    <property type="project" value="InterPro"/>
</dbReference>
<dbReference type="InterPro" id="IPR011527">
    <property type="entry name" value="ABC1_TM_dom"/>
</dbReference>
<evidence type="ECO:0000256" key="8">
    <source>
        <dbReference type="ARBA" id="ARBA00023136"/>
    </source>
</evidence>
<dbReference type="InterPro" id="IPR027417">
    <property type="entry name" value="P-loop_NTPase"/>
</dbReference>
<keyword evidence="4 9" id="KW-0812">Transmembrane</keyword>
<gene>
    <name evidence="12" type="ORF">NA56DRAFT_576294</name>
</gene>
<dbReference type="InterPro" id="IPR017871">
    <property type="entry name" value="ABC_transporter-like_CS"/>
</dbReference>
<feature type="domain" description="ABC transporter" evidence="10">
    <location>
        <begin position="360"/>
        <end position="605"/>
    </location>
</feature>
<keyword evidence="13" id="KW-1185">Reference proteome</keyword>
<dbReference type="STRING" id="1745343.A0A2J6PY77"/>
<dbReference type="SUPFAM" id="SSF52540">
    <property type="entry name" value="P-loop containing nucleoside triphosphate hydrolases"/>
    <property type="match status" value="2"/>
</dbReference>
<dbReference type="Gene3D" id="1.20.1560.10">
    <property type="entry name" value="ABC transporter type 1, transmembrane domain"/>
    <property type="match status" value="2"/>
</dbReference>
<dbReference type="CDD" id="cd18577">
    <property type="entry name" value="ABC_6TM_Pgp_ABCB1_D1_like"/>
    <property type="match status" value="1"/>
</dbReference>
<keyword evidence="6" id="KW-0067">ATP-binding</keyword>
<organism evidence="12 13">
    <name type="scientific">Hyaloscypha hepaticicola</name>
    <dbReference type="NCBI Taxonomy" id="2082293"/>
    <lineage>
        <taxon>Eukaryota</taxon>
        <taxon>Fungi</taxon>
        <taxon>Dikarya</taxon>
        <taxon>Ascomycota</taxon>
        <taxon>Pezizomycotina</taxon>
        <taxon>Leotiomycetes</taxon>
        <taxon>Helotiales</taxon>
        <taxon>Hyaloscyphaceae</taxon>
        <taxon>Hyaloscypha</taxon>
    </lineage>
</organism>
<feature type="domain" description="ABC transporter" evidence="10">
    <location>
        <begin position="1006"/>
        <end position="1245"/>
    </location>
</feature>
<dbReference type="PROSITE" id="PS50893">
    <property type="entry name" value="ABC_TRANSPORTER_2"/>
    <property type="match status" value="2"/>
</dbReference>
<evidence type="ECO:0000256" key="3">
    <source>
        <dbReference type="ARBA" id="ARBA00007577"/>
    </source>
</evidence>
<evidence type="ECO:0000259" key="11">
    <source>
        <dbReference type="PROSITE" id="PS50929"/>
    </source>
</evidence>
<dbReference type="InterPro" id="IPR003439">
    <property type="entry name" value="ABC_transporter-like_ATP-bd"/>
</dbReference>
<dbReference type="CDD" id="cd18578">
    <property type="entry name" value="ABC_6TM_Pgp_ABCB1_D2_like"/>
    <property type="match status" value="1"/>
</dbReference>
<keyword evidence="7 9" id="KW-1133">Transmembrane helix</keyword>
<evidence type="ECO:0000313" key="13">
    <source>
        <dbReference type="Proteomes" id="UP000235672"/>
    </source>
</evidence>
<feature type="transmembrane region" description="Helical" evidence="9">
    <location>
        <begin position="35"/>
        <end position="59"/>
    </location>
</feature>
<evidence type="ECO:0000259" key="10">
    <source>
        <dbReference type="PROSITE" id="PS50893"/>
    </source>
</evidence>
<dbReference type="GO" id="GO:0015421">
    <property type="term" value="F:ABC-type oligopeptide transporter activity"/>
    <property type="evidence" value="ECO:0007669"/>
    <property type="project" value="TreeGrafter"/>
</dbReference>
<reference evidence="12 13" key="1">
    <citation type="submission" date="2016-05" db="EMBL/GenBank/DDBJ databases">
        <title>A degradative enzymes factory behind the ericoid mycorrhizal symbiosis.</title>
        <authorList>
            <consortium name="DOE Joint Genome Institute"/>
            <person name="Martino E."/>
            <person name="Morin E."/>
            <person name="Grelet G."/>
            <person name="Kuo A."/>
            <person name="Kohler A."/>
            <person name="Daghino S."/>
            <person name="Barry K."/>
            <person name="Choi C."/>
            <person name="Cichocki N."/>
            <person name="Clum A."/>
            <person name="Copeland A."/>
            <person name="Hainaut M."/>
            <person name="Haridas S."/>
            <person name="Labutti K."/>
            <person name="Lindquist E."/>
            <person name="Lipzen A."/>
            <person name="Khouja H.-R."/>
            <person name="Murat C."/>
            <person name="Ohm R."/>
            <person name="Olson A."/>
            <person name="Spatafora J."/>
            <person name="Veneault-Fourrey C."/>
            <person name="Henrissat B."/>
            <person name="Grigoriev I."/>
            <person name="Martin F."/>
            <person name="Perotto S."/>
        </authorList>
    </citation>
    <scope>NUCLEOTIDE SEQUENCE [LARGE SCALE GENOMIC DNA]</scope>
    <source>
        <strain evidence="12 13">UAMH 7357</strain>
    </source>
</reference>
<keyword evidence="8 9" id="KW-0472">Membrane</keyword>
<dbReference type="InterPro" id="IPR036640">
    <property type="entry name" value="ABC1_TM_sf"/>
</dbReference>
<dbReference type="OrthoDB" id="6500128at2759"/>